<evidence type="ECO:0000313" key="2">
    <source>
        <dbReference type="EMBL" id="GEB34470.1"/>
    </source>
</evidence>
<dbReference type="SUPFAM" id="SSF56300">
    <property type="entry name" value="Metallo-dependent phosphatases"/>
    <property type="match status" value="1"/>
</dbReference>
<dbReference type="InterPro" id="IPR029052">
    <property type="entry name" value="Metallo-depent_PP-like"/>
</dbReference>
<protein>
    <recommendedName>
        <fullName evidence="1">Calcineurin-like phosphoesterase domain-containing protein</fullName>
    </recommendedName>
</protein>
<proteinExistence type="predicted"/>
<gene>
    <name evidence="2" type="ORF">BPA01_40500</name>
</gene>
<dbReference type="InterPro" id="IPR004843">
    <property type="entry name" value="Calcineurin-like_PHP"/>
</dbReference>
<dbReference type="RefSeq" id="WP_122962326.1">
    <property type="nucleotide sequence ID" value="NZ_BJMH01000023.1"/>
</dbReference>
<keyword evidence="3" id="KW-1185">Reference proteome</keyword>
<dbReference type="GO" id="GO:0016787">
    <property type="term" value="F:hydrolase activity"/>
    <property type="evidence" value="ECO:0007669"/>
    <property type="project" value="InterPro"/>
</dbReference>
<dbReference type="AlphaFoldDB" id="A0A4Y3PIY8"/>
<comment type="caution">
    <text evidence="2">The sequence shown here is derived from an EMBL/GenBank/DDBJ whole genome shotgun (WGS) entry which is preliminary data.</text>
</comment>
<evidence type="ECO:0000313" key="3">
    <source>
        <dbReference type="Proteomes" id="UP000316882"/>
    </source>
</evidence>
<dbReference type="Pfam" id="PF00149">
    <property type="entry name" value="Metallophos"/>
    <property type="match status" value="1"/>
</dbReference>
<reference evidence="2 3" key="1">
    <citation type="submission" date="2019-06" db="EMBL/GenBank/DDBJ databases">
        <title>Whole genome shotgun sequence of Brevibacillus parabrevis NBRC 12334.</title>
        <authorList>
            <person name="Hosoyama A."/>
            <person name="Uohara A."/>
            <person name="Ohji S."/>
            <person name="Ichikawa N."/>
        </authorList>
    </citation>
    <scope>NUCLEOTIDE SEQUENCE [LARGE SCALE GENOMIC DNA]</scope>
    <source>
        <strain evidence="2 3">NBRC 12334</strain>
    </source>
</reference>
<accession>A0A4Y3PIY8</accession>
<evidence type="ECO:0000259" key="1">
    <source>
        <dbReference type="Pfam" id="PF00149"/>
    </source>
</evidence>
<dbReference type="EMBL" id="BJMH01000023">
    <property type="protein sequence ID" value="GEB34470.1"/>
    <property type="molecule type" value="Genomic_DNA"/>
</dbReference>
<dbReference type="Proteomes" id="UP000316882">
    <property type="component" value="Unassembled WGS sequence"/>
</dbReference>
<organism evidence="2 3">
    <name type="scientific">Brevibacillus parabrevis</name>
    <dbReference type="NCBI Taxonomy" id="54914"/>
    <lineage>
        <taxon>Bacteria</taxon>
        <taxon>Bacillati</taxon>
        <taxon>Bacillota</taxon>
        <taxon>Bacilli</taxon>
        <taxon>Bacillales</taxon>
        <taxon>Paenibacillaceae</taxon>
        <taxon>Brevibacillus</taxon>
    </lineage>
</organism>
<dbReference type="Gene3D" id="3.60.21.10">
    <property type="match status" value="1"/>
</dbReference>
<name>A0A4Y3PIY8_BREPA</name>
<dbReference type="CDD" id="cd00838">
    <property type="entry name" value="MPP_superfamily"/>
    <property type="match status" value="1"/>
</dbReference>
<feature type="domain" description="Calcineurin-like phosphoesterase" evidence="1">
    <location>
        <begin position="48"/>
        <end position="241"/>
    </location>
</feature>
<sequence length="272" mass="29897">MRITKMAQEPIEQFPYLTAGAGDKGVIQSWLPIYLGEMAEMPDWCDAVIVTSDLQGVTESDEHEQVLLGEVLPAFVSLLLQVEKPSVRPERTLVLLCGDLYADPLKRGSSGDPLSVWTAFRQEFGHVVGVAGNHDLFEADSIGKLRNMERVTLISEPEIVLANQLRIAGLGGIIGRSDKANRRDLPSFLQSLAALLRKEPDVLLLHQGPDEPALGLPGVAEIRTKLQQHAPTLVCCGHVHWAEHLVEWTQGTQVLNADGKLFVFTRANEKSD</sequence>